<organism evidence="6 7">
    <name type="scientific">Toxocara canis</name>
    <name type="common">Canine roundworm</name>
    <dbReference type="NCBI Taxonomy" id="6265"/>
    <lineage>
        <taxon>Eukaryota</taxon>
        <taxon>Metazoa</taxon>
        <taxon>Ecdysozoa</taxon>
        <taxon>Nematoda</taxon>
        <taxon>Chromadorea</taxon>
        <taxon>Rhabditida</taxon>
        <taxon>Spirurina</taxon>
        <taxon>Ascaridomorpha</taxon>
        <taxon>Ascaridoidea</taxon>
        <taxon>Toxocaridae</taxon>
        <taxon>Toxocara</taxon>
    </lineage>
</organism>
<dbReference type="Pfam" id="PF01705">
    <property type="entry name" value="CX"/>
    <property type="match status" value="1"/>
</dbReference>
<name>A0A183UDY5_TOXCA</name>
<evidence type="ECO:0000259" key="4">
    <source>
        <dbReference type="Pfam" id="PF01705"/>
    </source>
</evidence>
<evidence type="ECO:0000313" key="7">
    <source>
        <dbReference type="WBParaSite" id="TCNE_0000670501-mRNA-1"/>
    </source>
</evidence>
<keyword evidence="2" id="KW-0812">Transmembrane</keyword>
<dbReference type="AlphaFoldDB" id="A0A183UDY5"/>
<gene>
    <name evidence="5" type="ORF">TCNE_LOCUS6705</name>
</gene>
<evidence type="ECO:0000313" key="6">
    <source>
        <dbReference type="Proteomes" id="UP000050794"/>
    </source>
</evidence>
<keyword evidence="2" id="KW-1133">Transmembrane helix</keyword>
<feature type="transmembrane region" description="Helical" evidence="2">
    <location>
        <begin position="179"/>
        <end position="208"/>
    </location>
</feature>
<dbReference type="InterPro" id="IPR002619">
    <property type="entry name" value="CX"/>
</dbReference>
<evidence type="ECO:0000313" key="5">
    <source>
        <dbReference type="EMBL" id="VDM38026.1"/>
    </source>
</evidence>
<reference evidence="5 6" key="2">
    <citation type="submission" date="2018-11" db="EMBL/GenBank/DDBJ databases">
        <authorList>
            <consortium name="Pathogen Informatics"/>
        </authorList>
    </citation>
    <scope>NUCLEOTIDE SEQUENCE [LARGE SCALE GENOMIC DNA]</scope>
</reference>
<keyword evidence="6" id="KW-1185">Reference proteome</keyword>
<feature type="signal peptide" evidence="3">
    <location>
        <begin position="1"/>
        <end position="19"/>
    </location>
</feature>
<reference evidence="7" key="1">
    <citation type="submission" date="2016-06" db="UniProtKB">
        <authorList>
            <consortium name="WormBaseParasite"/>
        </authorList>
    </citation>
    <scope>IDENTIFICATION</scope>
</reference>
<dbReference type="EMBL" id="UYWY01019540">
    <property type="protein sequence ID" value="VDM38026.1"/>
    <property type="molecule type" value="Genomic_DNA"/>
</dbReference>
<dbReference type="Proteomes" id="UP000050794">
    <property type="component" value="Unassembled WGS sequence"/>
</dbReference>
<dbReference type="WBParaSite" id="TCNE_0000670501-mRNA-1">
    <property type="protein sequence ID" value="TCNE_0000670501-mRNA-1"/>
    <property type="gene ID" value="TCNE_0000670501"/>
</dbReference>
<feature type="region of interest" description="Disordered" evidence="1">
    <location>
        <begin position="20"/>
        <end position="41"/>
    </location>
</feature>
<keyword evidence="2" id="KW-0472">Membrane</keyword>
<keyword evidence="3" id="KW-0732">Signal</keyword>
<proteinExistence type="predicted"/>
<evidence type="ECO:0000256" key="2">
    <source>
        <dbReference type="SAM" id="Phobius"/>
    </source>
</evidence>
<evidence type="ECO:0000256" key="1">
    <source>
        <dbReference type="SAM" id="MobiDB-lite"/>
    </source>
</evidence>
<sequence length="302" mass="34775">MNVGVGVLFAILMIEQCDAKGGRGGGRGRSRGRSRGSSSSLSYYGRWTSVRRPSRPDATRARLTANSFPDSPSYSGFRNSLSQSKSVRYLPNAGSMVLLLHPSVAFYYGGREYYWSRYFYENRANRKDDVTFCERSINQTSYLSYIFLDDNNTQAEALIWECDLTEYCCDAECCQKPKYVLVLIQLLRLVWIWIIALICACIAVVVLWERRKRTLHQRFVKAENECNICTNHDYRNSELYLIRRMSSTKSSNMIGDPPIYEKVMNIPETIRQENKPDSWRLPSANDAAKKSLCSRGKHLYHL</sequence>
<protein>
    <submittedName>
        <fullName evidence="7">CX domain-containing protein</fullName>
    </submittedName>
</protein>
<accession>A0A183UDY5</accession>
<evidence type="ECO:0000256" key="3">
    <source>
        <dbReference type="SAM" id="SignalP"/>
    </source>
</evidence>
<feature type="domain" description="CX" evidence="4">
    <location>
        <begin position="113"/>
        <end position="175"/>
    </location>
</feature>
<dbReference type="PANTHER" id="PTHR47520">
    <property type="entry name" value="CX DOMAIN-CONTAINING PROTEIN-RELATED"/>
    <property type="match status" value="1"/>
</dbReference>
<dbReference type="PANTHER" id="PTHR47520:SF11">
    <property type="entry name" value="CX DOMAIN-CONTAINING PROTEIN"/>
    <property type="match status" value="1"/>
</dbReference>
<feature type="chain" id="PRO_5044553122" evidence="3">
    <location>
        <begin position="20"/>
        <end position="302"/>
    </location>
</feature>